<organism evidence="3">
    <name type="scientific">Rhodosorus marinus</name>
    <dbReference type="NCBI Taxonomy" id="101924"/>
    <lineage>
        <taxon>Eukaryota</taxon>
        <taxon>Rhodophyta</taxon>
        <taxon>Stylonematophyceae</taxon>
        <taxon>Stylonematales</taxon>
        <taxon>Stylonemataceae</taxon>
        <taxon>Rhodosorus</taxon>
    </lineage>
</organism>
<dbReference type="InterPro" id="IPR011047">
    <property type="entry name" value="Quinoprotein_ADH-like_sf"/>
</dbReference>
<name>A0A7S3EEY3_9RHOD</name>
<gene>
    <name evidence="3" type="ORF">RMAR00112_LOCUS17943</name>
</gene>
<dbReference type="SUPFAM" id="SSF50998">
    <property type="entry name" value="Quinoprotein alcohol dehydrogenase-like"/>
    <property type="match status" value="1"/>
</dbReference>
<sequence>MFLLFSASTCVRGLDFKSELNVCKTSRRKRVIRSPSGLRASSVRPMSEQQAGANSDAGQSPLDRIIMTTGVYIFIAGSALLAFPSVFGLAVPNVTNPADGHAIASSLGVSNFWIRVGGILSQMFGVYYISESLLPYRRGFVIGTIIARVYLCCAFFTMWLRTLSCPLIIPILGALNLISASVTAFSLAREDSCFVPDFFHSPMGKNGLPSLNVMRPVQNTSAQRRAEQDEVAVDTTYDSGRCIVAMPDDSLSISSVELDRDASRLALSLSDERVWVVDAESGSILADIRHDGLKVLAAGFSDNGELWSSCVDNSANVCICYIYDGEDFGMKRKIVLPRTEALSIELAPTGDSVLLKKFLDGAMHLELRSMAELSKLRTEWSRKLGFDGVLSTRVLWSRDRTYLTAGVGASKKNAAVTVLSAQTGEVVFLARTDSIPVSVDLDESSGQVVSGCLDRKIRVFDLNTEEKSCELDVGELAGLSVAVRFSGGGGVVVLGCGTTMRLWSISRPGIAPSREDSNRFVDLNSRGGTPRGSMISMDIDKRTGILAASFPGGVTVWKSRSK</sequence>
<dbReference type="InterPro" id="IPR001680">
    <property type="entry name" value="WD40_rpt"/>
</dbReference>
<accession>A0A7S3EEY3</accession>
<evidence type="ECO:0000313" key="3">
    <source>
        <dbReference type="EMBL" id="CAE0049944.1"/>
    </source>
</evidence>
<keyword evidence="2" id="KW-1133">Transmembrane helix</keyword>
<keyword evidence="2" id="KW-0812">Transmembrane</keyword>
<evidence type="ECO:0000256" key="2">
    <source>
        <dbReference type="SAM" id="Phobius"/>
    </source>
</evidence>
<dbReference type="Gene3D" id="2.130.10.10">
    <property type="entry name" value="YVTN repeat-like/Quinoprotein amine dehydrogenase"/>
    <property type="match status" value="2"/>
</dbReference>
<dbReference type="InterPro" id="IPR015943">
    <property type="entry name" value="WD40/YVTN_repeat-like_dom_sf"/>
</dbReference>
<keyword evidence="2" id="KW-0472">Membrane</keyword>
<dbReference type="AlphaFoldDB" id="A0A7S3EEY3"/>
<feature type="transmembrane region" description="Helical" evidence="2">
    <location>
        <begin position="141"/>
        <end position="161"/>
    </location>
</feature>
<feature type="compositionally biased region" description="Polar residues" evidence="1">
    <location>
        <begin position="47"/>
        <end position="57"/>
    </location>
</feature>
<proteinExistence type="predicted"/>
<feature type="transmembrane region" description="Helical" evidence="2">
    <location>
        <begin position="71"/>
        <end position="92"/>
    </location>
</feature>
<dbReference type="EMBL" id="HBHW01023393">
    <property type="protein sequence ID" value="CAE0049944.1"/>
    <property type="molecule type" value="Transcribed_RNA"/>
</dbReference>
<evidence type="ECO:0000256" key="1">
    <source>
        <dbReference type="SAM" id="MobiDB-lite"/>
    </source>
</evidence>
<feature type="region of interest" description="Disordered" evidence="1">
    <location>
        <begin position="36"/>
        <end position="57"/>
    </location>
</feature>
<reference evidence="3" key="1">
    <citation type="submission" date="2021-01" db="EMBL/GenBank/DDBJ databases">
        <authorList>
            <person name="Corre E."/>
            <person name="Pelletier E."/>
            <person name="Niang G."/>
            <person name="Scheremetjew M."/>
            <person name="Finn R."/>
            <person name="Kale V."/>
            <person name="Holt S."/>
            <person name="Cochrane G."/>
            <person name="Meng A."/>
            <person name="Brown T."/>
            <person name="Cohen L."/>
        </authorList>
    </citation>
    <scope>NUCLEOTIDE SEQUENCE</scope>
    <source>
        <strain evidence="3">CCMP 769</strain>
    </source>
</reference>
<feature type="transmembrane region" description="Helical" evidence="2">
    <location>
        <begin position="112"/>
        <end position="129"/>
    </location>
</feature>
<dbReference type="SMART" id="SM00320">
    <property type="entry name" value="WD40"/>
    <property type="match status" value="3"/>
</dbReference>
<protein>
    <submittedName>
        <fullName evidence="3">Uncharacterized protein</fullName>
    </submittedName>
</protein>